<keyword evidence="4" id="KW-0997">Cell inner membrane</keyword>
<protein>
    <submittedName>
        <fullName evidence="11">TRAP transporter small permease</fullName>
    </submittedName>
</protein>
<dbReference type="PANTHER" id="PTHR35011">
    <property type="entry name" value="2,3-DIKETO-L-GULONATE TRAP TRANSPORTER SMALL PERMEASE PROTEIN YIAM"/>
    <property type="match status" value="1"/>
</dbReference>
<evidence type="ECO:0000313" key="11">
    <source>
        <dbReference type="EMBL" id="NDL66852.1"/>
    </source>
</evidence>
<keyword evidence="6 9" id="KW-1133">Transmembrane helix</keyword>
<reference evidence="11 12" key="1">
    <citation type="submission" date="2020-01" db="EMBL/GenBank/DDBJ databases">
        <title>Anaeroalcalibacter tamaniensis gen. nov., sp. nov., moderately halophilic strictly anaerobic fermenter bacterium from mud volcano of Taman peninsula.</title>
        <authorList>
            <person name="Frolova A."/>
            <person name="Merkel A.Y."/>
            <person name="Slobodkin A.I."/>
        </authorList>
    </citation>
    <scope>NUCLEOTIDE SEQUENCE [LARGE SCALE GENOMIC DNA]</scope>
    <source>
        <strain evidence="11 12">F-3ap</strain>
    </source>
</reference>
<keyword evidence="3" id="KW-1003">Cell membrane</keyword>
<dbReference type="PANTHER" id="PTHR35011:SF11">
    <property type="entry name" value="TRAP TRANSPORTER SMALL PERMEASE PROTEIN"/>
    <property type="match status" value="1"/>
</dbReference>
<evidence type="ECO:0000256" key="9">
    <source>
        <dbReference type="SAM" id="Phobius"/>
    </source>
</evidence>
<evidence type="ECO:0000313" key="12">
    <source>
        <dbReference type="Proteomes" id="UP000461585"/>
    </source>
</evidence>
<comment type="similarity">
    <text evidence="8">Belongs to the TRAP transporter small permease family.</text>
</comment>
<name>A0A7X5HUE7_9FIRM</name>
<dbReference type="EMBL" id="JAAEEH010000006">
    <property type="protein sequence ID" value="NDL66852.1"/>
    <property type="molecule type" value="Genomic_DNA"/>
</dbReference>
<keyword evidence="12" id="KW-1185">Reference proteome</keyword>
<evidence type="ECO:0000256" key="3">
    <source>
        <dbReference type="ARBA" id="ARBA00022475"/>
    </source>
</evidence>
<dbReference type="AlphaFoldDB" id="A0A7X5HUE7"/>
<evidence type="ECO:0000256" key="6">
    <source>
        <dbReference type="ARBA" id="ARBA00022989"/>
    </source>
</evidence>
<keyword evidence="5 9" id="KW-0812">Transmembrane</keyword>
<gene>
    <name evidence="11" type="ORF">GXN74_03710</name>
</gene>
<dbReference type="GO" id="GO:0005886">
    <property type="term" value="C:plasma membrane"/>
    <property type="evidence" value="ECO:0007669"/>
    <property type="project" value="UniProtKB-SubCell"/>
</dbReference>
<dbReference type="Pfam" id="PF04290">
    <property type="entry name" value="DctQ"/>
    <property type="match status" value="1"/>
</dbReference>
<proteinExistence type="inferred from homology"/>
<evidence type="ECO:0000259" key="10">
    <source>
        <dbReference type="Pfam" id="PF04290"/>
    </source>
</evidence>
<evidence type="ECO:0000256" key="1">
    <source>
        <dbReference type="ARBA" id="ARBA00004429"/>
    </source>
</evidence>
<dbReference type="InterPro" id="IPR055348">
    <property type="entry name" value="DctQ"/>
</dbReference>
<keyword evidence="7 9" id="KW-0472">Membrane</keyword>
<evidence type="ECO:0000256" key="5">
    <source>
        <dbReference type="ARBA" id="ARBA00022692"/>
    </source>
</evidence>
<keyword evidence="2" id="KW-0813">Transport</keyword>
<sequence length="167" mass="18806">MESKNRVLVVLRNLDLVVGGIALAALVVLTFSGVIMRYAFSQPFTWLEEVQLWCMVWIVYITAGAAFRTGSHVAIEMVVDMFPVKLQKVMEVLISIVVVVVIAYLFVQSVGFVNLFLMNGRTTNMLSVPFALIYGIVPISAISMLFNFFYAAWHEYKRLGTKREVGE</sequence>
<feature type="transmembrane region" description="Helical" evidence="9">
    <location>
        <begin position="50"/>
        <end position="71"/>
    </location>
</feature>
<organism evidence="11 12">
    <name type="scientific">Anaerotalea alkaliphila</name>
    <dbReference type="NCBI Taxonomy" id="2662126"/>
    <lineage>
        <taxon>Bacteria</taxon>
        <taxon>Bacillati</taxon>
        <taxon>Bacillota</taxon>
        <taxon>Clostridia</taxon>
        <taxon>Eubacteriales</taxon>
        <taxon>Anaerotalea</taxon>
    </lineage>
</organism>
<dbReference type="GO" id="GO:0015740">
    <property type="term" value="P:C4-dicarboxylate transport"/>
    <property type="evidence" value="ECO:0007669"/>
    <property type="project" value="TreeGrafter"/>
</dbReference>
<accession>A0A7X5HUE7</accession>
<dbReference type="InterPro" id="IPR007387">
    <property type="entry name" value="TRAP_DctQ"/>
</dbReference>
<evidence type="ECO:0000256" key="4">
    <source>
        <dbReference type="ARBA" id="ARBA00022519"/>
    </source>
</evidence>
<dbReference type="GO" id="GO:0022857">
    <property type="term" value="F:transmembrane transporter activity"/>
    <property type="evidence" value="ECO:0007669"/>
    <property type="project" value="TreeGrafter"/>
</dbReference>
<dbReference type="RefSeq" id="WP_162369576.1">
    <property type="nucleotide sequence ID" value="NZ_JAAEEH010000006.1"/>
</dbReference>
<feature type="transmembrane region" description="Helical" evidence="9">
    <location>
        <begin position="92"/>
        <end position="118"/>
    </location>
</feature>
<evidence type="ECO:0000256" key="7">
    <source>
        <dbReference type="ARBA" id="ARBA00023136"/>
    </source>
</evidence>
<evidence type="ECO:0000256" key="8">
    <source>
        <dbReference type="ARBA" id="ARBA00038436"/>
    </source>
</evidence>
<feature type="domain" description="Tripartite ATP-independent periplasmic transporters DctQ component" evidence="10">
    <location>
        <begin position="26"/>
        <end position="155"/>
    </location>
</feature>
<dbReference type="Proteomes" id="UP000461585">
    <property type="component" value="Unassembled WGS sequence"/>
</dbReference>
<feature type="transmembrane region" description="Helical" evidence="9">
    <location>
        <begin position="16"/>
        <end position="38"/>
    </location>
</feature>
<comment type="subcellular location">
    <subcellularLocation>
        <location evidence="1">Cell inner membrane</location>
        <topology evidence="1">Multi-pass membrane protein</topology>
    </subcellularLocation>
</comment>
<evidence type="ECO:0000256" key="2">
    <source>
        <dbReference type="ARBA" id="ARBA00022448"/>
    </source>
</evidence>
<comment type="caution">
    <text evidence="11">The sequence shown here is derived from an EMBL/GenBank/DDBJ whole genome shotgun (WGS) entry which is preliminary data.</text>
</comment>
<feature type="transmembrane region" description="Helical" evidence="9">
    <location>
        <begin position="130"/>
        <end position="153"/>
    </location>
</feature>